<gene>
    <name evidence="2" type="ORF">CDAR_214101</name>
</gene>
<dbReference type="AlphaFoldDB" id="A0AAV4SK62"/>
<keyword evidence="1" id="KW-0732">Signal</keyword>
<accession>A0AAV4SK62</accession>
<name>A0AAV4SK62_9ARAC</name>
<reference evidence="2 3" key="1">
    <citation type="submission" date="2021-06" db="EMBL/GenBank/DDBJ databases">
        <title>Caerostris darwini draft genome.</title>
        <authorList>
            <person name="Kono N."/>
            <person name="Arakawa K."/>
        </authorList>
    </citation>
    <scope>NUCLEOTIDE SEQUENCE [LARGE SCALE GENOMIC DNA]</scope>
</reference>
<evidence type="ECO:0000313" key="2">
    <source>
        <dbReference type="EMBL" id="GIY33236.1"/>
    </source>
</evidence>
<organism evidence="2 3">
    <name type="scientific">Caerostris darwini</name>
    <dbReference type="NCBI Taxonomy" id="1538125"/>
    <lineage>
        <taxon>Eukaryota</taxon>
        <taxon>Metazoa</taxon>
        <taxon>Ecdysozoa</taxon>
        <taxon>Arthropoda</taxon>
        <taxon>Chelicerata</taxon>
        <taxon>Arachnida</taxon>
        <taxon>Araneae</taxon>
        <taxon>Araneomorphae</taxon>
        <taxon>Entelegynae</taxon>
        <taxon>Araneoidea</taxon>
        <taxon>Araneidae</taxon>
        <taxon>Caerostris</taxon>
    </lineage>
</organism>
<dbReference type="EMBL" id="BPLQ01007915">
    <property type="protein sequence ID" value="GIY33236.1"/>
    <property type="molecule type" value="Genomic_DNA"/>
</dbReference>
<dbReference type="Proteomes" id="UP001054837">
    <property type="component" value="Unassembled WGS sequence"/>
</dbReference>
<comment type="caution">
    <text evidence="2">The sequence shown here is derived from an EMBL/GenBank/DDBJ whole genome shotgun (WGS) entry which is preliminary data.</text>
</comment>
<protein>
    <submittedName>
        <fullName evidence="2">Uncharacterized protein</fullName>
    </submittedName>
</protein>
<evidence type="ECO:0000313" key="3">
    <source>
        <dbReference type="Proteomes" id="UP001054837"/>
    </source>
</evidence>
<keyword evidence="3" id="KW-1185">Reference proteome</keyword>
<evidence type="ECO:0000256" key="1">
    <source>
        <dbReference type="SAM" id="SignalP"/>
    </source>
</evidence>
<feature type="chain" id="PRO_5043640994" evidence="1">
    <location>
        <begin position="27"/>
        <end position="102"/>
    </location>
</feature>
<proteinExistence type="predicted"/>
<sequence>MNSTTSKMMKFLGLFVLVAVVAMATADDLEGFLNLFTDVACTKLYTSSGFNHVMKLCGTCIEVNVDATQTAPIKCGSKCSACTEYFRYTNSFVKTVRNNSSS</sequence>
<feature type="signal peptide" evidence="1">
    <location>
        <begin position="1"/>
        <end position="26"/>
    </location>
</feature>